<organism evidence="2 3">
    <name type="scientific">Bifidobacterium canis</name>
    <dbReference type="NCBI Taxonomy" id="2610880"/>
    <lineage>
        <taxon>Bacteria</taxon>
        <taxon>Bacillati</taxon>
        <taxon>Actinomycetota</taxon>
        <taxon>Actinomycetes</taxon>
        <taxon>Bifidobacteriales</taxon>
        <taxon>Bifidobacteriaceae</taxon>
        <taxon>Bifidobacterium</taxon>
    </lineage>
</organism>
<gene>
    <name evidence="2" type="ORF">GSD1FS_0811</name>
</gene>
<comment type="caution">
    <text evidence="2">The sequence shown here is derived from an EMBL/GenBank/DDBJ whole genome shotgun (WGS) entry which is preliminary data.</text>
</comment>
<dbReference type="EMBL" id="WNLP01000002">
    <property type="protein sequence ID" value="MUH59484.1"/>
    <property type="molecule type" value="Genomic_DNA"/>
</dbReference>
<dbReference type="PANTHER" id="PTHR11669:SF8">
    <property type="entry name" value="DNA POLYMERASE III SUBUNIT DELTA"/>
    <property type="match status" value="1"/>
</dbReference>
<dbReference type="InterPro" id="IPR050238">
    <property type="entry name" value="DNA_Rep/Repair_Clamp_Loader"/>
</dbReference>
<name>A0A7K1J4B5_9BIFI</name>
<dbReference type="Pfam" id="PF13177">
    <property type="entry name" value="DNA_pol3_delta2"/>
    <property type="match status" value="1"/>
</dbReference>
<accession>A0A7K1J4B5</accession>
<dbReference type="AlphaFoldDB" id="A0A7K1J4B5"/>
<evidence type="ECO:0000256" key="1">
    <source>
        <dbReference type="SAM" id="MobiDB-lite"/>
    </source>
</evidence>
<feature type="region of interest" description="Disordered" evidence="1">
    <location>
        <begin position="185"/>
        <end position="232"/>
    </location>
</feature>
<dbReference type="PANTHER" id="PTHR11669">
    <property type="entry name" value="REPLICATION FACTOR C / DNA POLYMERASE III GAMMA-TAU SUBUNIT"/>
    <property type="match status" value="1"/>
</dbReference>
<protein>
    <submittedName>
        <fullName evidence="2">DNA polymerase III subunit delta</fullName>
    </submittedName>
</protein>
<dbReference type="Gene3D" id="3.40.50.300">
    <property type="entry name" value="P-loop containing nucleotide triphosphate hydrolases"/>
    <property type="match status" value="1"/>
</dbReference>
<sequence length="436" mass="47476">MSVWDSIVGQQQVVDQLTAVSTGDARGIAQSWLICGPAGSGTTQVARAFAAALESPDHGLSDTPTKTSAQILAGRFPDVVTLRTDKVTIGIDEVRELVTLSEQMPSTAPWRIIIIENTERMLERTTNVLLKEIEEPSPHTIWLLCAPSAQDVLPTIRSRTRLVTLGVPQPEQIAQYLEEHVTVEETADTRSSAAARKTGARKSSARQSKNGNNTAEKTAQSASAAPATAPRPVTHEVAARIARLCEGDLNVARLYAQYPSVLKDRDRLVANIVTMRRASQAVIFAGQLYGSAQSQAQDRAERAADERQQEFRTLNGLSADEPMPSELRRAYVALGKKDDIKRQATRLTRDVLERAFTTISSIYRDVAVFQNDAEESVGLINLENRNEIAELSTALTREQTVARLDAVAEARRRIAGNGNALLDVEALFCALLPASA</sequence>
<evidence type="ECO:0000313" key="3">
    <source>
        <dbReference type="Proteomes" id="UP000487882"/>
    </source>
</evidence>
<dbReference type="GO" id="GO:0006261">
    <property type="term" value="P:DNA-templated DNA replication"/>
    <property type="evidence" value="ECO:0007669"/>
    <property type="project" value="TreeGrafter"/>
</dbReference>
<proteinExistence type="predicted"/>
<feature type="compositionally biased region" description="Polar residues" evidence="1">
    <location>
        <begin position="205"/>
        <end position="217"/>
    </location>
</feature>
<feature type="compositionally biased region" description="Low complexity" evidence="1">
    <location>
        <begin position="218"/>
        <end position="230"/>
    </location>
</feature>
<dbReference type="RefSeq" id="WP_155588442.1">
    <property type="nucleotide sequence ID" value="NZ_WNLP01000002.1"/>
</dbReference>
<dbReference type="Proteomes" id="UP000487882">
    <property type="component" value="Unassembled WGS sequence"/>
</dbReference>
<reference evidence="2 3" key="1">
    <citation type="submission" date="2019-09" db="EMBL/GenBank/DDBJ databases">
        <title>Bifidobacterium canis sp. nov., isolated from the digestive tract of German Shepherd dog puppy.</title>
        <authorList>
            <person name="Bunesova V."/>
        </authorList>
    </citation>
    <scope>NUCLEOTIDE SEQUENCE [LARGE SCALE GENOMIC DNA]</scope>
    <source>
        <strain evidence="2 3">GSD1FS</strain>
    </source>
</reference>
<dbReference type="InterPro" id="IPR027417">
    <property type="entry name" value="P-loop_NTPase"/>
</dbReference>
<evidence type="ECO:0000313" key="2">
    <source>
        <dbReference type="EMBL" id="MUH59484.1"/>
    </source>
</evidence>
<keyword evidence="3" id="KW-1185">Reference proteome</keyword>
<dbReference type="NCBIfam" id="NF005926">
    <property type="entry name" value="PRK07940.1"/>
    <property type="match status" value="1"/>
</dbReference>
<dbReference type="SUPFAM" id="SSF52540">
    <property type="entry name" value="P-loop containing nucleoside triphosphate hydrolases"/>
    <property type="match status" value="1"/>
</dbReference>